<dbReference type="PANTHER" id="PTHR42743:SF11">
    <property type="entry name" value="AMINODEOXYCHORISMATE LYASE"/>
    <property type="match status" value="1"/>
</dbReference>
<keyword evidence="3 5" id="KW-0663">Pyridoxal phosphate</keyword>
<dbReference type="Gene3D" id="3.30.470.10">
    <property type="match status" value="1"/>
</dbReference>
<evidence type="ECO:0000256" key="3">
    <source>
        <dbReference type="ARBA" id="ARBA00022898"/>
    </source>
</evidence>
<evidence type="ECO:0000313" key="6">
    <source>
        <dbReference type="EMBL" id="OIN97756.1"/>
    </source>
</evidence>
<comment type="similarity">
    <text evidence="2 4">Belongs to the class-IV pyridoxal-phosphate-dependent aminotransferase family.</text>
</comment>
<evidence type="ECO:0008006" key="8">
    <source>
        <dbReference type="Google" id="ProtNLM"/>
    </source>
</evidence>
<dbReference type="GO" id="GO:0003824">
    <property type="term" value="F:catalytic activity"/>
    <property type="evidence" value="ECO:0007669"/>
    <property type="project" value="InterPro"/>
</dbReference>
<evidence type="ECO:0000256" key="5">
    <source>
        <dbReference type="RuleBase" id="RU004516"/>
    </source>
</evidence>
<dbReference type="InterPro" id="IPR050571">
    <property type="entry name" value="Class-IV_PLP-Dep_Aminotrnsfr"/>
</dbReference>
<dbReference type="PANTHER" id="PTHR42743">
    <property type="entry name" value="AMINO-ACID AMINOTRANSFERASE"/>
    <property type="match status" value="1"/>
</dbReference>
<dbReference type="InterPro" id="IPR043131">
    <property type="entry name" value="BCAT-like_N"/>
</dbReference>
<dbReference type="InterPro" id="IPR043132">
    <property type="entry name" value="BCAT-like_C"/>
</dbReference>
<dbReference type="FunFam" id="3.20.10.10:FF:000002">
    <property type="entry name" value="D-alanine aminotransferase"/>
    <property type="match status" value="1"/>
</dbReference>
<gene>
    <name evidence="6" type="ORF">AUJ66_02330</name>
</gene>
<accession>A0A1J4SGJ9</accession>
<dbReference type="InterPro" id="IPR001544">
    <property type="entry name" value="Aminotrans_IV"/>
</dbReference>
<evidence type="ECO:0000256" key="2">
    <source>
        <dbReference type="ARBA" id="ARBA00009320"/>
    </source>
</evidence>
<dbReference type="InterPro" id="IPR036038">
    <property type="entry name" value="Aminotransferase-like"/>
</dbReference>
<evidence type="ECO:0000256" key="1">
    <source>
        <dbReference type="ARBA" id="ARBA00001933"/>
    </source>
</evidence>
<dbReference type="PROSITE" id="PS00770">
    <property type="entry name" value="AA_TRANSFER_CLASS_4"/>
    <property type="match status" value="1"/>
</dbReference>
<proteinExistence type="inferred from homology"/>
<dbReference type="EMBL" id="MNUO01000036">
    <property type="protein sequence ID" value="OIN97756.1"/>
    <property type="molecule type" value="Genomic_DNA"/>
</dbReference>
<dbReference type="InterPro" id="IPR018300">
    <property type="entry name" value="Aminotrans_IV_CS"/>
</dbReference>
<dbReference type="AlphaFoldDB" id="A0A1J4SGJ9"/>
<comment type="caution">
    <text evidence="6">The sequence shown here is derived from an EMBL/GenBank/DDBJ whole genome shotgun (WGS) entry which is preliminary data.</text>
</comment>
<comment type="cofactor">
    <cofactor evidence="1 5">
        <name>pyridoxal 5'-phosphate</name>
        <dbReference type="ChEBI" id="CHEBI:597326"/>
    </cofactor>
</comment>
<dbReference type="SUPFAM" id="SSF56752">
    <property type="entry name" value="D-aminoacid aminotransferase-like PLP-dependent enzymes"/>
    <property type="match status" value="1"/>
</dbReference>
<dbReference type="STRING" id="1817893.AUJ66_02330"/>
<evidence type="ECO:0000313" key="7">
    <source>
        <dbReference type="Proteomes" id="UP000182278"/>
    </source>
</evidence>
<evidence type="ECO:0000256" key="4">
    <source>
        <dbReference type="RuleBase" id="RU004106"/>
    </source>
</evidence>
<dbReference type="Pfam" id="PF01063">
    <property type="entry name" value="Aminotran_4"/>
    <property type="match status" value="1"/>
</dbReference>
<reference evidence="6 7" key="1">
    <citation type="journal article" date="2016" name="Environ. Microbiol.">
        <title>Genomic resolution of a cold subsurface aquifer community provides metabolic insights for novel microbes adapted to high CO concentrations.</title>
        <authorList>
            <person name="Probst A.J."/>
            <person name="Castelle C.J."/>
            <person name="Singh A."/>
            <person name="Brown C.T."/>
            <person name="Anantharaman K."/>
            <person name="Sharon I."/>
            <person name="Hug L.A."/>
            <person name="Burstein D."/>
            <person name="Emerson J.B."/>
            <person name="Thomas B.C."/>
            <person name="Banfield J.F."/>
        </authorList>
    </citation>
    <scope>NUCLEOTIDE SEQUENCE [LARGE SCALE GENOMIC DNA]</scope>
    <source>
        <strain evidence="6">CG1_02_38_46</strain>
    </source>
</reference>
<dbReference type="Gene3D" id="3.20.10.10">
    <property type="entry name" value="D-amino Acid Aminotransferase, subunit A, domain 2"/>
    <property type="match status" value="1"/>
</dbReference>
<dbReference type="GO" id="GO:0008652">
    <property type="term" value="P:amino acid biosynthetic process"/>
    <property type="evidence" value="ECO:0007669"/>
    <property type="project" value="UniProtKB-ARBA"/>
</dbReference>
<organism evidence="6 7">
    <name type="scientific">Candidatus Desantisbacteria bacterium CG1_02_38_46</name>
    <dbReference type="NCBI Taxonomy" id="1817893"/>
    <lineage>
        <taxon>Bacteria</taxon>
        <taxon>Candidatus Desantisiibacteriota</taxon>
    </lineage>
</organism>
<dbReference type="Proteomes" id="UP000182278">
    <property type="component" value="Unassembled WGS sequence"/>
</dbReference>
<protein>
    <recommendedName>
        <fullName evidence="8">Branched-chain amino acid aminotransferase</fullName>
    </recommendedName>
</protein>
<sequence>MSVFDIGFKYGATFYESLRTFKHKIFKLDEHLARLERSLRYVGLVSLINKTEMAEIIEKVLATNIHLTEKDDDVFISVEVTPGVGFPHPLMKQKEQKPTVIVYTSPLPYEEYAHYYIIGKPAVIVNVRNVPPQTFDSRSKNRSRLYFFIAKREAMKIDPDAFALLLDLDGNITEGTGANFFIVADNTLYTPTTRNILNGITRQTVIELARKMNLPVVEADINLYDVYNADEAFFTTTTYCILPISRVNGVTMNKEIPGLCTRRLLTAWSEMVGVDIVKQAQTFMEKRKLIW</sequence>
<name>A0A1J4SGJ9_9BACT</name>
<dbReference type="GO" id="GO:0046394">
    <property type="term" value="P:carboxylic acid biosynthetic process"/>
    <property type="evidence" value="ECO:0007669"/>
    <property type="project" value="UniProtKB-ARBA"/>
</dbReference>